<name>A0A6A4RJL0_9RHOB</name>
<sequence length="309" mass="32354">MHIAGGTKVATGKLQVSEALIAQRNGHHLGLLLVSVSAVAWSTAGLFTRLIPLDTGTILVWRGIFGAIGILAFALAMQGRSAIRDVRKMGWPGWSFAMISAVGMLCFITSLRMATVAHVSIIYATVPLVAAALAWLLIGEKPARSAVVASVFSLFGVSIIVGLGAEGNLAGNVLAFGMTFSLAVMMVISRRYQDIPILPAACVSALLSSVAAFPFSNGLFVSGYEMSLLALFGLVNSAIGLALFTVGSRMIPASETALIGALDAPLAPIWVWLCFAEIPSAETMTGGAIVFIAVVLHIVQQSRRSTKTH</sequence>
<feature type="transmembrane region" description="Helical" evidence="1">
    <location>
        <begin position="284"/>
        <end position="300"/>
    </location>
</feature>
<evidence type="ECO:0000313" key="4">
    <source>
        <dbReference type="Proteomes" id="UP000441586"/>
    </source>
</evidence>
<feature type="transmembrane region" description="Helical" evidence="1">
    <location>
        <begin position="29"/>
        <end position="47"/>
    </location>
</feature>
<gene>
    <name evidence="3" type="ORF">GP644_08230</name>
</gene>
<dbReference type="InterPro" id="IPR000620">
    <property type="entry name" value="EamA_dom"/>
</dbReference>
<keyword evidence="1" id="KW-0472">Membrane</keyword>
<dbReference type="GO" id="GO:0016020">
    <property type="term" value="C:membrane"/>
    <property type="evidence" value="ECO:0007669"/>
    <property type="project" value="InterPro"/>
</dbReference>
<feature type="transmembrane region" description="Helical" evidence="1">
    <location>
        <begin position="227"/>
        <end position="246"/>
    </location>
</feature>
<proteinExistence type="predicted"/>
<dbReference type="AlphaFoldDB" id="A0A6A4RJL0"/>
<dbReference type="PANTHER" id="PTHR22911">
    <property type="entry name" value="ACYL-MALONYL CONDENSING ENZYME-RELATED"/>
    <property type="match status" value="1"/>
</dbReference>
<feature type="transmembrane region" description="Helical" evidence="1">
    <location>
        <begin position="89"/>
        <end position="111"/>
    </location>
</feature>
<feature type="transmembrane region" description="Helical" evidence="1">
    <location>
        <begin position="117"/>
        <end position="138"/>
    </location>
</feature>
<feature type="transmembrane region" description="Helical" evidence="1">
    <location>
        <begin position="195"/>
        <end position="215"/>
    </location>
</feature>
<protein>
    <submittedName>
        <fullName evidence="3">EamA family transporter</fullName>
    </submittedName>
</protein>
<evidence type="ECO:0000313" key="3">
    <source>
        <dbReference type="EMBL" id="KAE9630382.1"/>
    </source>
</evidence>
<dbReference type="InterPro" id="IPR037185">
    <property type="entry name" value="EmrE-like"/>
</dbReference>
<keyword evidence="1" id="KW-1133">Transmembrane helix</keyword>
<feature type="domain" description="EamA" evidence="2">
    <location>
        <begin position="29"/>
        <end position="161"/>
    </location>
</feature>
<reference evidence="3 4" key="1">
    <citation type="submission" date="2019-12" db="EMBL/GenBank/DDBJ databases">
        <authorList>
            <person name="Zhang Y.-J."/>
        </authorList>
    </citation>
    <scope>NUCLEOTIDE SEQUENCE [LARGE SCALE GENOMIC DNA]</scope>
    <source>
        <strain evidence="3 4">H18S-6</strain>
    </source>
</reference>
<dbReference type="Proteomes" id="UP000441586">
    <property type="component" value="Unassembled WGS sequence"/>
</dbReference>
<comment type="caution">
    <text evidence="3">The sequence shown here is derived from an EMBL/GenBank/DDBJ whole genome shotgun (WGS) entry which is preliminary data.</text>
</comment>
<dbReference type="EMBL" id="WSFO01000004">
    <property type="protein sequence ID" value="KAE9630382.1"/>
    <property type="molecule type" value="Genomic_DNA"/>
</dbReference>
<feature type="domain" description="EamA" evidence="2">
    <location>
        <begin position="170"/>
        <end position="296"/>
    </location>
</feature>
<feature type="transmembrane region" description="Helical" evidence="1">
    <location>
        <begin position="59"/>
        <end position="77"/>
    </location>
</feature>
<feature type="transmembrane region" description="Helical" evidence="1">
    <location>
        <begin position="169"/>
        <end position="188"/>
    </location>
</feature>
<evidence type="ECO:0000259" key="2">
    <source>
        <dbReference type="Pfam" id="PF00892"/>
    </source>
</evidence>
<evidence type="ECO:0000256" key="1">
    <source>
        <dbReference type="SAM" id="Phobius"/>
    </source>
</evidence>
<dbReference type="Pfam" id="PF00892">
    <property type="entry name" value="EamA"/>
    <property type="match status" value="2"/>
</dbReference>
<feature type="transmembrane region" description="Helical" evidence="1">
    <location>
        <begin position="145"/>
        <end position="163"/>
    </location>
</feature>
<dbReference type="PANTHER" id="PTHR22911:SF135">
    <property type="entry name" value="BLR4310 PROTEIN"/>
    <property type="match status" value="1"/>
</dbReference>
<organism evidence="3 4">
    <name type="scientific">Parasedimentitalea maritima</name>
    <dbReference type="NCBI Taxonomy" id="2578117"/>
    <lineage>
        <taxon>Bacteria</taxon>
        <taxon>Pseudomonadati</taxon>
        <taxon>Pseudomonadota</taxon>
        <taxon>Alphaproteobacteria</taxon>
        <taxon>Rhodobacterales</taxon>
        <taxon>Paracoccaceae</taxon>
        <taxon>Parasedimentitalea</taxon>
    </lineage>
</organism>
<dbReference type="SUPFAM" id="SSF103481">
    <property type="entry name" value="Multidrug resistance efflux transporter EmrE"/>
    <property type="match status" value="2"/>
</dbReference>
<feature type="transmembrane region" description="Helical" evidence="1">
    <location>
        <begin position="258"/>
        <end position="278"/>
    </location>
</feature>
<keyword evidence="1" id="KW-0812">Transmembrane</keyword>
<accession>A0A6A4RJL0</accession>